<reference evidence="2 3" key="1">
    <citation type="submission" date="2019-11" db="EMBL/GenBank/DDBJ databases">
        <title>Whole-genome sequence of the anaerobic purple sulfur bacterium Allochromatium palmeri DSM 15591.</title>
        <authorList>
            <person name="Kyndt J.A."/>
            <person name="Meyer T.E."/>
        </authorList>
    </citation>
    <scope>NUCLEOTIDE SEQUENCE [LARGE SCALE GENOMIC DNA]</scope>
    <source>
        <strain evidence="2 3">DSM 15591</strain>
    </source>
</reference>
<evidence type="ECO:0000259" key="1">
    <source>
        <dbReference type="Pfam" id="PF13612"/>
    </source>
</evidence>
<dbReference type="Proteomes" id="UP000434044">
    <property type="component" value="Unassembled WGS sequence"/>
</dbReference>
<dbReference type="OrthoDB" id="5620529at2"/>
<dbReference type="RefSeq" id="WP_155451796.1">
    <property type="nucleotide sequence ID" value="NZ_WNKT01000133.1"/>
</dbReference>
<keyword evidence="3" id="KW-1185">Reference proteome</keyword>
<dbReference type="NCBIfam" id="NF033520">
    <property type="entry name" value="transpos_IS982"/>
    <property type="match status" value="1"/>
</dbReference>
<organism evidence="2 3">
    <name type="scientific">Allochromatium palmeri</name>
    <dbReference type="NCBI Taxonomy" id="231048"/>
    <lineage>
        <taxon>Bacteria</taxon>
        <taxon>Pseudomonadati</taxon>
        <taxon>Pseudomonadota</taxon>
        <taxon>Gammaproteobacteria</taxon>
        <taxon>Chromatiales</taxon>
        <taxon>Chromatiaceae</taxon>
        <taxon>Allochromatium</taxon>
    </lineage>
</organism>
<gene>
    <name evidence="2" type="ORF">GJ668_19780</name>
</gene>
<dbReference type="InterPro" id="IPR025668">
    <property type="entry name" value="Tnp_DDE_dom"/>
</dbReference>
<dbReference type="Pfam" id="PF13612">
    <property type="entry name" value="DDE_Tnp_1_3"/>
    <property type="match status" value="1"/>
</dbReference>
<proteinExistence type="predicted"/>
<dbReference type="EMBL" id="WNKT01000133">
    <property type="protein sequence ID" value="MTW23264.1"/>
    <property type="molecule type" value="Genomic_DNA"/>
</dbReference>
<comment type="caution">
    <text evidence="2">The sequence shown here is derived from an EMBL/GenBank/DDBJ whole genome shotgun (WGS) entry which is preliminary data.</text>
</comment>
<dbReference type="AlphaFoldDB" id="A0A6N8ELP6"/>
<protein>
    <submittedName>
        <fullName evidence="2">IS982 family transposase</fullName>
    </submittedName>
</protein>
<name>A0A6N8ELP6_9GAMM</name>
<sequence>MSLEDFIITIFCWIDDQLAACVGNRRLRQRGFAPALSDSEVITLEVVGEFLGLDADVQIWRYARRHWRAWFPGLGSRTAFAKQAANLWAPKQRLHQRLIAHLGAVADPIHLVDGFPLPICVITRAPRCRLFAGEANHGYCAAKQEYYYGFHGHLMISFDGVITGLTVTPASGSERDALWDLVEERQGLLIGDKGYLGAFLKADLMAAGIDLQTPLRSNMHDDRDPQAVARLRRVRRRIETVIGQLTEQFHVEKVRARDRWHLTSRLARKVLAHTFGIFINRSLGRPDLQLAGLIAA</sequence>
<accession>A0A6N8ELP6</accession>
<feature type="domain" description="Transposase DDE" evidence="1">
    <location>
        <begin position="107"/>
        <end position="257"/>
    </location>
</feature>
<evidence type="ECO:0000313" key="2">
    <source>
        <dbReference type="EMBL" id="MTW23264.1"/>
    </source>
</evidence>
<evidence type="ECO:0000313" key="3">
    <source>
        <dbReference type="Proteomes" id="UP000434044"/>
    </source>
</evidence>